<dbReference type="Proteomes" id="UP000322699">
    <property type="component" value="Unassembled WGS sequence"/>
</dbReference>
<proteinExistence type="predicted"/>
<dbReference type="InterPro" id="IPR011047">
    <property type="entry name" value="Quinoprotein_ADH-like_sf"/>
</dbReference>
<dbReference type="Gene3D" id="2.130.10.10">
    <property type="entry name" value="YVTN repeat-like/Quinoprotein amine dehydrogenase"/>
    <property type="match status" value="2"/>
</dbReference>
<reference evidence="2 3" key="1">
    <citation type="submission" date="2019-08" db="EMBL/GenBank/DDBJ databases">
        <title>Deep-cultivation of Planctomycetes and their phenomic and genomic characterization uncovers novel biology.</title>
        <authorList>
            <person name="Wiegand S."/>
            <person name="Jogler M."/>
            <person name="Boedeker C."/>
            <person name="Pinto D."/>
            <person name="Vollmers J."/>
            <person name="Rivas-Marin E."/>
            <person name="Kohn T."/>
            <person name="Peeters S.H."/>
            <person name="Heuer A."/>
            <person name="Rast P."/>
            <person name="Oberbeckmann S."/>
            <person name="Bunk B."/>
            <person name="Jeske O."/>
            <person name="Meyerdierks A."/>
            <person name="Storesund J.E."/>
            <person name="Kallscheuer N."/>
            <person name="Luecker S."/>
            <person name="Lage O.M."/>
            <person name="Pohl T."/>
            <person name="Merkel B.J."/>
            <person name="Hornburger P."/>
            <person name="Mueller R.-W."/>
            <person name="Bruemmer F."/>
            <person name="Labrenz M."/>
            <person name="Spormann A.M."/>
            <person name="Op Den Camp H."/>
            <person name="Overmann J."/>
            <person name="Amann R."/>
            <person name="Jetten M.S.M."/>
            <person name="Mascher T."/>
            <person name="Medema M.H."/>
            <person name="Devos D.P."/>
            <person name="Kaster A.-K."/>
            <person name="Ovreas L."/>
            <person name="Rohde M."/>
            <person name="Galperin M.Y."/>
            <person name="Jogler C."/>
        </authorList>
    </citation>
    <scope>NUCLEOTIDE SEQUENCE [LARGE SCALE GENOMIC DNA]</scope>
    <source>
        <strain evidence="2 3">LF1</strain>
    </source>
</reference>
<dbReference type="PANTHER" id="PTHR34512">
    <property type="entry name" value="CELL SURFACE PROTEIN"/>
    <property type="match status" value="1"/>
</dbReference>
<accession>A0A5B1CMV0</accession>
<gene>
    <name evidence="2" type="ORF">LF1_44470</name>
</gene>
<comment type="caution">
    <text evidence="2">The sequence shown here is derived from an EMBL/GenBank/DDBJ whole genome shotgun (WGS) entry which is preliminary data.</text>
</comment>
<protein>
    <submittedName>
        <fullName evidence="2">Outer membrane biogenesis protein BamB</fullName>
    </submittedName>
</protein>
<sequence length="473" mass="51339">MVLHTFCVSITLSCIVFTFLLQENCVLKSFRLTVFVFSCVSAVWGSCCWQSIAKAEEPWRQFRGPDRSGVAASDEVTFDLSPGKNVVWRTETKHVGWSSPITDGKRLWMTSARTVAATPEQKAKKLEGATFAGLKDVVTSVDIFAVCLDVNTGEIVHHIRLDTIESPNSINPMNSFASPTGVWSGDRVVLHFGRYGTYCLNANTGDVIWKERLIIDDSVGPGSSLAIHDGIVVIPCDGMDVQYVAGLSLQSGEVLWKTSRPNIDTENGEFRKAYSTPLLIEVNGKTQAVVPGSQWCVAYDAVTGSEIWRVDHGKGFSVSPTPVYADGKVIFSTGYGGKELMAVDPTGTGDVTDTHIVWRSKRGASMMPSAAVIGSQIYSIAEGGILAAVNLDDGSLIWKKRLGGKYSSSPLVSGNRLLIADHDGNVTVIEPGKKYNEIARYELGEQIMASPIPIGNDLILRTAKAVYRFTNSK</sequence>
<organism evidence="2 3">
    <name type="scientific">Rubripirellula obstinata</name>
    <dbReference type="NCBI Taxonomy" id="406547"/>
    <lineage>
        <taxon>Bacteria</taxon>
        <taxon>Pseudomonadati</taxon>
        <taxon>Planctomycetota</taxon>
        <taxon>Planctomycetia</taxon>
        <taxon>Pirellulales</taxon>
        <taxon>Pirellulaceae</taxon>
        <taxon>Rubripirellula</taxon>
    </lineage>
</organism>
<dbReference type="SUPFAM" id="SSF50998">
    <property type="entry name" value="Quinoprotein alcohol dehydrogenase-like"/>
    <property type="match status" value="1"/>
</dbReference>
<name>A0A5B1CMV0_9BACT</name>
<feature type="domain" description="Pyrrolo-quinoline quinone repeat" evidence="1">
    <location>
        <begin position="242"/>
        <end position="368"/>
    </location>
</feature>
<dbReference type="OrthoDB" id="244732at2"/>
<dbReference type="InterPro" id="IPR002372">
    <property type="entry name" value="PQQ_rpt_dom"/>
</dbReference>
<dbReference type="AlphaFoldDB" id="A0A5B1CMV0"/>
<evidence type="ECO:0000313" key="2">
    <source>
        <dbReference type="EMBL" id="KAA1261886.1"/>
    </source>
</evidence>
<dbReference type="PANTHER" id="PTHR34512:SF30">
    <property type="entry name" value="OUTER MEMBRANE PROTEIN ASSEMBLY FACTOR BAMB"/>
    <property type="match status" value="1"/>
</dbReference>
<dbReference type="EMBL" id="VRLW01000001">
    <property type="protein sequence ID" value="KAA1261886.1"/>
    <property type="molecule type" value="Genomic_DNA"/>
</dbReference>
<keyword evidence="3" id="KW-1185">Reference proteome</keyword>
<dbReference type="InterPro" id="IPR015943">
    <property type="entry name" value="WD40/YVTN_repeat-like_dom_sf"/>
</dbReference>
<evidence type="ECO:0000259" key="1">
    <source>
        <dbReference type="Pfam" id="PF13360"/>
    </source>
</evidence>
<evidence type="ECO:0000313" key="3">
    <source>
        <dbReference type="Proteomes" id="UP000322699"/>
    </source>
</evidence>
<dbReference type="Pfam" id="PF13360">
    <property type="entry name" value="PQQ_2"/>
    <property type="match status" value="1"/>
</dbReference>